<dbReference type="InterPro" id="IPR038050">
    <property type="entry name" value="Neuro_actylchol_rec"/>
</dbReference>
<keyword evidence="2 5" id="KW-0812">Transmembrane</keyword>
<dbReference type="PANTHER" id="PTHR18945">
    <property type="entry name" value="NEUROTRANSMITTER GATED ION CHANNEL"/>
    <property type="match status" value="1"/>
</dbReference>
<evidence type="ECO:0000256" key="5">
    <source>
        <dbReference type="RuleBase" id="RU000687"/>
    </source>
</evidence>
<dbReference type="EMBL" id="VSWD01000006">
    <property type="protein sequence ID" value="KAK3100616.1"/>
    <property type="molecule type" value="Genomic_DNA"/>
</dbReference>
<dbReference type="InterPro" id="IPR036734">
    <property type="entry name" value="Neur_chan_lig-bd_sf"/>
</dbReference>
<dbReference type="InterPro" id="IPR018000">
    <property type="entry name" value="Neurotransmitter_ion_chnl_CS"/>
</dbReference>
<evidence type="ECO:0000313" key="9">
    <source>
        <dbReference type="Proteomes" id="UP001186944"/>
    </source>
</evidence>
<dbReference type="Gene3D" id="1.20.58.390">
    <property type="entry name" value="Neurotransmitter-gated ion-channel transmembrane domain"/>
    <property type="match status" value="1"/>
</dbReference>
<dbReference type="SUPFAM" id="SSF90112">
    <property type="entry name" value="Neurotransmitter-gated ion-channel transmembrane pore"/>
    <property type="match status" value="1"/>
</dbReference>
<protein>
    <submittedName>
        <fullName evidence="8">Uncharacterized protein</fullName>
    </submittedName>
</protein>
<feature type="transmembrane region" description="Helical" evidence="5">
    <location>
        <begin position="156"/>
        <end position="177"/>
    </location>
</feature>
<sequence>MALSYSWFDEKLRWNPADFEGRFKTEIDVTKIWRPALKLVSPSQKSERLDKEYDMAIVSATGQVTIMVNDIFYSSCAVKITYFPFDTQQCEIWLANPEYGKLLTFTPTSMEMDTSFFLDNPIWEVVKTSLKVVPTSYNFNFVCGIQIERRATFYTLNLLTPILILMVLNSMVFVLPAESGERVGFSVTLLLSVAVYMTIISDKLPNSSKPSPILAYVLVAYLGQSALICIKTILSLRMFYRDENIPVLF</sequence>
<dbReference type="Proteomes" id="UP001186944">
    <property type="component" value="Unassembled WGS sequence"/>
</dbReference>
<dbReference type="PROSITE" id="PS00236">
    <property type="entry name" value="NEUROTR_ION_CHANNEL"/>
    <property type="match status" value="1"/>
</dbReference>
<proteinExistence type="inferred from homology"/>
<dbReference type="PRINTS" id="PR00252">
    <property type="entry name" value="NRIONCHANNEL"/>
</dbReference>
<keyword evidence="4 5" id="KW-0472">Membrane</keyword>
<feature type="domain" description="Neurotransmitter-gated ion-channel ligand-binding" evidence="6">
    <location>
        <begin position="2"/>
        <end position="138"/>
    </location>
</feature>
<keyword evidence="3 5" id="KW-1133">Transmembrane helix</keyword>
<name>A0AA88Y8K2_PINIB</name>
<dbReference type="InterPro" id="IPR036719">
    <property type="entry name" value="Neuro-gated_channel_TM_sf"/>
</dbReference>
<evidence type="ECO:0000313" key="8">
    <source>
        <dbReference type="EMBL" id="KAK3100616.1"/>
    </source>
</evidence>
<dbReference type="SUPFAM" id="SSF63712">
    <property type="entry name" value="Nicotinic receptor ligand binding domain-like"/>
    <property type="match status" value="1"/>
</dbReference>
<comment type="subcellular location">
    <subcellularLocation>
        <location evidence="1">Membrane</location>
        <topology evidence="1">Multi-pass membrane protein</topology>
    </subcellularLocation>
</comment>
<dbReference type="Gene3D" id="2.70.170.10">
    <property type="entry name" value="Neurotransmitter-gated ion-channel ligand-binding domain"/>
    <property type="match status" value="1"/>
</dbReference>
<organism evidence="8 9">
    <name type="scientific">Pinctada imbricata</name>
    <name type="common">Atlantic pearl-oyster</name>
    <name type="synonym">Pinctada martensii</name>
    <dbReference type="NCBI Taxonomy" id="66713"/>
    <lineage>
        <taxon>Eukaryota</taxon>
        <taxon>Metazoa</taxon>
        <taxon>Spiralia</taxon>
        <taxon>Lophotrochozoa</taxon>
        <taxon>Mollusca</taxon>
        <taxon>Bivalvia</taxon>
        <taxon>Autobranchia</taxon>
        <taxon>Pteriomorphia</taxon>
        <taxon>Pterioida</taxon>
        <taxon>Pterioidea</taxon>
        <taxon>Pteriidae</taxon>
        <taxon>Pinctada</taxon>
    </lineage>
</organism>
<evidence type="ECO:0000256" key="3">
    <source>
        <dbReference type="ARBA" id="ARBA00022989"/>
    </source>
</evidence>
<comment type="caution">
    <text evidence="5">Lacks conserved residue(s) required for the propagation of feature annotation.</text>
</comment>
<feature type="domain" description="Neurotransmitter-gated ion-channel transmembrane" evidence="7">
    <location>
        <begin position="159"/>
        <end position="222"/>
    </location>
</feature>
<gene>
    <name evidence="8" type="ORF">FSP39_022665</name>
</gene>
<dbReference type="InterPro" id="IPR006029">
    <property type="entry name" value="Neurotrans-gated_channel_TM"/>
</dbReference>
<evidence type="ECO:0000259" key="7">
    <source>
        <dbReference type="Pfam" id="PF02932"/>
    </source>
</evidence>
<feature type="transmembrane region" description="Helical" evidence="5">
    <location>
        <begin position="183"/>
        <end position="201"/>
    </location>
</feature>
<evidence type="ECO:0000256" key="1">
    <source>
        <dbReference type="ARBA" id="ARBA00004141"/>
    </source>
</evidence>
<dbReference type="Pfam" id="PF02932">
    <property type="entry name" value="Neur_chan_memb"/>
    <property type="match status" value="1"/>
</dbReference>
<dbReference type="GO" id="GO:0004888">
    <property type="term" value="F:transmembrane signaling receptor activity"/>
    <property type="evidence" value="ECO:0007669"/>
    <property type="project" value="InterPro"/>
</dbReference>
<evidence type="ECO:0000256" key="2">
    <source>
        <dbReference type="ARBA" id="ARBA00022692"/>
    </source>
</evidence>
<dbReference type="GO" id="GO:0005230">
    <property type="term" value="F:extracellular ligand-gated monoatomic ion channel activity"/>
    <property type="evidence" value="ECO:0007669"/>
    <property type="project" value="InterPro"/>
</dbReference>
<evidence type="ECO:0000256" key="4">
    <source>
        <dbReference type="ARBA" id="ARBA00023136"/>
    </source>
</evidence>
<dbReference type="CDD" id="cd19051">
    <property type="entry name" value="LGIC_TM_cation"/>
    <property type="match status" value="1"/>
</dbReference>
<keyword evidence="5" id="KW-0407">Ion channel</keyword>
<keyword evidence="9" id="KW-1185">Reference proteome</keyword>
<dbReference type="InterPro" id="IPR006202">
    <property type="entry name" value="Neur_chan_lig-bd"/>
</dbReference>
<comment type="similarity">
    <text evidence="5">Belongs to the ligand-gated ion channel (TC 1.A.9) family.</text>
</comment>
<reference evidence="8" key="1">
    <citation type="submission" date="2019-08" db="EMBL/GenBank/DDBJ databases">
        <title>The improved chromosome-level genome for the pearl oyster Pinctada fucata martensii using PacBio sequencing and Hi-C.</title>
        <authorList>
            <person name="Zheng Z."/>
        </authorList>
    </citation>
    <scope>NUCLEOTIDE SEQUENCE</scope>
    <source>
        <strain evidence="8">ZZ-2019</strain>
        <tissue evidence="8">Adductor muscle</tissue>
    </source>
</reference>
<dbReference type="CDD" id="cd18989">
    <property type="entry name" value="LGIC_ECD_cation"/>
    <property type="match status" value="1"/>
</dbReference>
<feature type="transmembrane region" description="Helical" evidence="5">
    <location>
        <begin position="213"/>
        <end position="234"/>
    </location>
</feature>
<evidence type="ECO:0000259" key="6">
    <source>
        <dbReference type="Pfam" id="PF02931"/>
    </source>
</evidence>
<dbReference type="Pfam" id="PF02931">
    <property type="entry name" value="Neur_chan_LBD"/>
    <property type="match status" value="1"/>
</dbReference>
<keyword evidence="5" id="KW-0406">Ion transport</keyword>
<accession>A0AA88Y8K2</accession>
<dbReference type="InterPro" id="IPR006201">
    <property type="entry name" value="Neur_channel"/>
</dbReference>
<dbReference type="AlphaFoldDB" id="A0AA88Y8K2"/>
<dbReference type="GO" id="GO:0016020">
    <property type="term" value="C:membrane"/>
    <property type="evidence" value="ECO:0007669"/>
    <property type="project" value="UniProtKB-SubCell"/>
</dbReference>
<comment type="caution">
    <text evidence="8">The sequence shown here is derived from an EMBL/GenBank/DDBJ whole genome shotgun (WGS) entry which is preliminary data.</text>
</comment>
<keyword evidence="5" id="KW-0813">Transport</keyword>